<reference evidence="3 4" key="1">
    <citation type="submission" date="2017-05" db="EMBL/GenBank/DDBJ databases">
        <title>Streptomyces alboflavus Genome sequencing and assembly.</title>
        <authorList>
            <person name="Wang Y."/>
            <person name="Du B."/>
            <person name="Ding Y."/>
            <person name="Liu H."/>
            <person name="Hou Q."/>
            <person name="Liu K."/>
            <person name="Wang C."/>
            <person name="Yao L."/>
        </authorList>
    </citation>
    <scope>NUCLEOTIDE SEQUENCE [LARGE SCALE GENOMIC DNA]</scope>
    <source>
        <strain evidence="3 4">MDJK44</strain>
    </source>
</reference>
<dbReference type="KEGG" id="salf:SMD44_01355"/>
<sequence>MKVGCIGLGDIAQKAYLPVLAAQPGVELHLQTRTPATLERVAAVHHVPGERRHTDLDSLLAQGLDAAFVHAPTAVHPEIVGRLLEAGVATYVDKPIAYELADSERLVDLAEERNVSLAVGFNRRHAPGYAQCVEHPRELILMQKNRVGLPEDPRTMVLDDFIHVVDTLRFLVPGQIDDVSVRGRVENGLLEHVVLQLGGAGFTAIGVMNRLSGSTEEVLEVSGQDTKRQVLNLADVVDHKGQPTVRRRGDWVPVARQRGIEQVVLAFLDSVRAGKVLSARDALASHELCERVVRAVQEQGA</sequence>
<dbReference type="RefSeq" id="WP_087883219.1">
    <property type="nucleotide sequence ID" value="NZ_CP021748.1"/>
</dbReference>
<dbReference type="Pfam" id="PF21378">
    <property type="entry name" value="YceM-like_C"/>
    <property type="match status" value="1"/>
</dbReference>
<accession>A0A1Z1W6C1</accession>
<dbReference type="EMBL" id="CP021748">
    <property type="protein sequence ID" value="ARX81957.1"/>
    <property type="molecule type" value="Genomic_DNA"/>
</dbReference>
<dbReference type="Gene3D" id="3.40.50.720">
    <property type="entry name" value="NAD(P)-binding Rossmann-like Domain"/>
    <property type="match status" value="1"/>
</dbReference>
<dbReference type="SUPFAM" id="SSF55347">
    <property type="entry name" value="Glyceraldehyde-3-phosphate dehydrogenase-like, C-terminal domain"/>
    <property type="match status" value="1"/>
</dbReference>
<dbReference type="Gene3D" id="3.30.360.10">
    <property type="entry name" value="Dihydrodipicolinate Reductase, domain 2"/>
    <property type="match status" value="1"/>
</dbReference>
<dbReference type="Pfam" id="PF01408">
    <property type="entry name" value="GFO_IDH_MocA"/>
    <property type="match status" value="1"/>
</dbReference>
<protein>
    <submittedName>
        <fullName evidence="3">Oxidoreductase</fullName>
    </submittedName>
</protein>
<dbReference type="SUPFAM" id="SSF51735">
    <property type="entry name" value="NAD(P)-binding Rossmann-fold domains"/>
    <property type="match status" value="1"/>
</dbReference>
<dbReference type="Proteomes" id="UP000195880">
    <property type="component" value="Chromosome"/>
</dbReference>
<dbReference type="PANTHER" id="PTHR43708:SF4">
    <property type="entry name" value="OXIDOREDUCTASE YCEM-RELATED"/>
    <property type="match status" value="1"/>
</dbReference>
<feature type="domain" description="YceM-like C-terminal" evidence="2">
    <location>
        <begin position="141"/>
        <end position="235"/>
    </location>
</feature>
<evidence type="ECO:0000313" key="4">
    <source>
        <dbReference type="Proteomes" id="UP000195880"/>
    </source>
</evidence>
<gene>
    <name evidence="3" type="primary">mviM</name>
    <name evidence="3" type="ORF">SMD44_01355</name>
</gene>
<evidence type="ECO:0000313" key="3">
    <source>
        <dbReference type="EMBL" id="ARX81957.1"/>
    </source>
</evidence>
<keyword evidence="4" id="KW-1185">Reference proteome</keyword>
<name>A0A1Z1W6C1_9ACTN</name>
<dbReference type="InterPro" id="IPR051317">
    <property type="entry name" value="Gfo/Idh/MocA_oxidoreduct"/>
</dbReference>
<feature type="domain" description="Gfo/Idh/MocA-like oxidoreductase N-terminal" evidence="1">
    <location>
        <begin position="1"/>
        <end position="121"/>
    </location>
</feature>
<dbReference type="AlphaFoldDB" id="A0A1Z1W6C1"/>
<dbReference type="InterPro" id="IPR048477">
    <property type="entry name" value="YceM-like_C"/>
</dbReference>
<dbReference type="GO" id="GO:0000166">
    <property type="term" value="F:nucleotide binding"/>
    <property type="evidence" value="ECO:0007669"/>
    <property type="project" value="InterPro"/>
</dbReference>
<dbReference type="InterPro" id="IPR036291">
    <property type="entry name" value="NAD(P)-bd_dom_sf"/>
</dbReference>
<organism evidence="3 4">
    <name type="scientific">Streptomyces alboflavus</name>
    <dbReference type="NCBI Taxonomy" id="67267"/>
    <lineage>
        <taxon>Bacteria</taxon>
        <taxon>Bacillati</taxon>
        <taxon>Actinomycetota</taxon>
        <taxon>Actinomycetes</taxon>
        <taxon>Kitasatosporales</taxon>
        <taxon>Streptomycetaceae</taxon>
        <taxon>Streptomyces</taxon>
    </lineage>
</organism>
<proteinExistence type="predicted"/>
<evidence type="ECO:0000259" key="2">
    <source>
        <dbReference type="Pfam" id="PF21378"/>
    </source>
</evidence>
<dbReference type="eggNOG" id="COG0673">
    <property type="taxonomic scope" value="Bacteria"/>
</dbReference>
<dbReference type="PANTHER" id="PTHR43708">
    <property type="entry name" value="CONSERVED EXPRESSED OXIDOREDUCTASE (EUROFUNG)"/>
    <property type="match status" value="1"/>
</dbReference>
<evidence type="ECO:0000259" key="1">
    <source>
        <dbReference type="Pfam" id="PF01408"/>
    </source>
</evidence>
<dbReference type="STRING" id="67267.GCA_000716675_03884"/>
<dbReference type="OrthoDB" id="9815825at2"/>
<dbReference type="InterPro" id="IPR000683">
    <property type="entry name" value="Gfo/Idh/MocA-like_OxRdtase_N"/>
</dbReference>